<dbReference type="Gene3D" id="3.90.1720.30">
    <property type="entry name" value="PPPDE domains"/>
    <property type="match status" value="1"/>
</dbReference>
<keyword evidence="2" id="KW-0645">Protease</keyword>
<evidence type="ECO:0000256" key="2">
    <source>
        <dbReference type="ARBA" id="ARBA00022670"/>
    </source>
</evidence>
<sequence length="259" mass="28604">MPSSSARPKRINSSTAPSSRDSSHENRREVYINIYDLLPPGRLSTILWTIGGSLLHSGVVLRDREYAYGGHDRRDLTGVYWTRPRIEPPGGTFRTSLVHGVTSHSEAEIDRIVKDVSDEFPGTRYNLLTNNCNHFTSVLCERLTGKPAPAWVNRAASIGLALPCVVPKEWVSPPDVETADGELVGEEEDATESSGMIVSDRRRREREENTEGGLDGAQGKRPVTRSSTPPPRLVTVKDTNGRDMPPAERAPLPRKRSSL</sequence>
<feature type="compositionally biased region" description="Acidic residues" evidence="4">
    <location>
        <begin position="182"/>
        <end position="191"/>
    </location>
</feature>
<dbReference type="EMBL" id="CP138582">
    <property type="protein sequence ID" value="WPG99808.1"/>
    <property type="molecule type" value="Genomic_DNA"/>
</dbReference>
<protein>
    <submittedName>
        <fullName evidence="6">PPPDE putative peptidase domain-containing protein</fullName>
    </submittedName>
</protein>
<reference evidence="6 7" key="1">
    <citation type="submission" date="2023-11" db="EMBL/GenBank/DDBJ databases">
        <title>An acidophilic fungus is an integral part of prey digestion in a carnivorous sundew plant.</title>
        <authorList>
            <person name="Tsai I.J."/>
        </authorList>
    </citation>
    <scope>NUCLEOTIDE SEQUENCE [LARGE SCALE GENOMIC DNA]</scope>
    <source>
        <strain evidence="6">169a</strain>
    </source>
</reference>
<feature type="compositionally biased region" description="Polar residues" evidence="4">
    <location>
        <begin position="1"/>
        <end position="20"/>
    </location>
</feature>
<dbReference type="InterPro" id="IPR008580">
    <property type="entry name" value="PPPDE_dom"/>
</dbReference>
<dbReference type="AlphaFoldDB" id="A0AAQ3M1D9"/>
<name>A0AAQ3M1D9_9PEZI</name>
<evidence type="ECO:0000259" key="5">
    <source>
        <dbReference type="PROSITE" id="PS51858"/>
    </source>
</evidence>
<feature type="compositionally biased region" description="Basic and acidic residues" evidence="4">
    <location>
        <begin position="199"/>
        <end position="209"/>
    </location>
</feature>
<keyword evidence="7" id="KW-1185">Reference proteome</keyword>
<dbReference type="SMART" id="SM01179">
    <property type="entry name" value="DUF862"/>
    <property type="match status" value="1"/>
</dbReference>
<dbReference type="GO" id="GO:0101005">
    <property type="term" value="F:deubiquitinase activity"/>
    <property type="evidence" value="ECO:0007669"/>
    <property type="project" value="TreeGrafter"/>
</dbReference>
<dbReference type="GO" id="GO:0016579">
    <property type="term" value="P:protein deubiquitination"/>
    <property type="evidence" value="ECO:0007669"/>
    <property type="project" value="TreeGrafter"/>
</dbReference>
<organism evidence="6 7">
    <name type="scientific">Acrodontium crateriforme</name>
    <dbReference type="NCBI Taxonomy" id="150365"/>
    <lineage>
        <taxon>Eukaryota</taxon>
        <taxon>Fungi</taxon>
        <taxon>Dikarya</taxon>
        <taxon>Ascomycota</taxon>
        <taxon>Pezizomycotina</taxon>
        <taxon>Dothideomycetes</taxon>
        <taxon>Dothideomycetidae</taxon>
        <taxon>Mycosphaerellales</taxon>
        <taxon>Teratosphaeriaceae</taxon>
        <taxon>Acrodontium</taxon>
    </lineage>
</organism>
<gene>
    <name evidence="6" type="ORF">R9X50_00262700</name>
</gene>
<evidence type="ECO:0000313" key="7">
    <source>
        <dbReference type="Proteomes" id="UP001303373"/>
    </source>
</evidence>
<proteinExistence type="inferred from homology"/>
<feature type="region of interest" description="Disordered" evidence="4">
    <location>
        <begin position="182"/>
        <end position="259"/>
    </location>
</feature>
<dbReference type="PANTHER" id="PTHR12378">
    <property type="entry name" value="DESUMOYLATING ISOPEPTIDASE"/>
    <property type="match status" value="1"/>
</dbReference>
<evidence type="ECO:0000256" key="1">
    <source>
        <dbReference type="ARBA" id="ARBA00008140"/>
    </source>
</evidence>
<feature type="region of interest" description="Disordered" evidence="4">
    <location>
        <begin position="1"/>
        <end position="25"/>
    </location>
</feature>
<dbReference type="GO" id="GO:0006508">
    <property type="term" value="P:proteolysis"/>
    <property type="evidence" value="ECO:0007669"/>
    <property type="project" value="UniProtKB-KW"/>
</dbReference>
<dbReference type="InterPro" id="IPR042266">
    <property type="entry name" value="PPPDE_sf"/>
</dbReference>
<dbReference type="Proteomes" id="UP001303373">
    <property type="component" value="Chromosome 3"/>
</dbReference>
<dbReference type="PANTHER" id="PTHR12378:SF80">
    <property type="entry name" value="IP06716P-RELATED"/>
    <property type="match status" value="1"/>
</dbReference>
<dbReference type="PROSITE" id="PS51858">
    <property type="entry name" value="PPPDE"/>
    <property type="match status" value="1"/>
</dbReference>
<evidence type="ECO:0000256" key="4">
    <source>
        <dbReference type="SAM" id="MobiDB-lite"/>
    </source>
</evidence>
<comment type="similarity">
    <text evidence="1">Belongs to the DeSI family.</text>
</comment>
<evidence type="ECO:0000256" key="3">
    <source>
        <dbReference type="ARBA" id="ARBA00022801"/>
    </source>
</evidence>
<feature type="domain" description="PPPDE" evidence="5">
    <location>
        <begin position="28"/>
        <end position="170"/>
    </location>
</feature>
<evidence type="ECO:0000313" key="6">
    <source>
        <dbReference type="EMBL" id="WPG99808.1"/>
    </source>
</evidence>
<dbReference type="Pfam" id="PF05903">
    <property type="entry name" value="Peptidase_C97"/>
    <property type="match status" value="1"/>
</dbReference>
<accession>A0AAQ3M1D9</accession>
<keyword evidence="3" id="KW-0378">Hydrolase</keyword>